<reference evidence="2" key="1">
    <citation type="journal article" date="2019" name="Environ. Microbiol.">
        <title>Fungal ecological strategies reflected in gene transcription - a case study of two litter decomposers.</title>
        <authorList>
            <person name="Barbi F."/>
            <person name="Kohler A."/>
            <person name="Barry K."/>
            <person name="Baskaran P."/>
            <person name="Daum C."/>
            <person name="Fauchery L."/>
            <person name="Ihrmark K."/>
            <person name="Kuo A."/>
            <person name="LaButti K."/>
            <person name="Lipzen A."/>
            <person name="Morin E."/>
            <person name="Grigoriev I.V."/>
            <person name="Henrissat B."/>
            <person name="Lindahl B."/>
            <person name="Martin F."/>
        </authorList>
    </citation>
    <scope>NUCLEOTIDE SEQUENCE</scope>
    <source>
        <strain evidence="2">JB14</strain>
    </source>
</reference>
<dbReference type="Proteomes" id="UP000799118">
    <property type="component" value="Unassembled WGS sequence"/>
</dbReference>
<dbReference type="Pfam" id="PF17667">
    <property type="entry name" value="Pkinase_fungal"/>
    <property type="match status" value="1"/>
</dbReference>
<evidence type="ECO:0000259" key="1">
    <source>
        <dbReference type="Pfam" id="PF17667"/>
    </source>
</evidence>
<keyword evidence="3" id="KW-1185">Reference proteome</keyword>
<evidence type="ECO:0000313" key="3">
    <source>
        <dbReference type="Proteomes" id="UP000799118"/>
    </source>
</evidence>
<feature type="domain" description="Fungal-type protein kinase" evidence="1">
    <location>
        <begin position="35"/>
        <end position="98"/>
    </location>
</feature>
<proteinExistence type="predicted"/>
<evidence type="ECO:0000313" key="2">
    <source>
        <dbReference type="EMBL" id="KAE9392022.1"/>
    </source>
</evidence>
<dbReference type="InterPro" id="IPR011009">
    <property type="entry name" value="Kinase-like_dom_sf"/>
</dbReference>
<dbReference type="SUPFAM" id="SSF56112">
    <property type="entry name" value="Protein kinase-like (PK-like)"/>
    <property type="match status" value="1"/>
</dbReference>
<name>A0A6A4H1F5_9AGAR</name>
<dbReference type="EMBL" id="ML769606">
    <property type="protein sequence ID" value="KAE9392022.1"/>
    <property type="molecule type" value="Genomic_DNA"/>
</dbReference>
<dbReference type="InterPro" id="IPR040976">
    <property type="entry name" value="Pkinase_fungal"/>
</dbReference>
<dbReference type="AlphaFoldDB" id="A0A6A4H1F5"/>
<sequence>MVDNPIECAPFTIEDPNEIQTEILEVCRELGLLEKCCGFVVDGDMAIDWRPHYDEKHDVSNSGTPEFMSNALLEQDNGIIHSPMDDYWSFYFTAQWACVFRKSLSGKAKRDPRKLENLRSLLASLLRGIATKKILDEPSYGSFLTSLQPFLSDWNQALKVLLRDWQKERLEANPEEIFQADAFRRYADRGLLSFLKVARQYYPTKAV</sequence>
<organism evidence="2 3">
    <name type="scientific">Gymnopus androsaceus JB14</name>
    <dbReference type="NCBI Taxonomy" id="1447944"/>
    <lineage>
        <taxon>Eukaryota</taxon>
        <taxon>Fungi</taxon>
        <taxon>Dikarya</taxon>
        <taxon>Basidiomycota</taxon>
        <taxon>Agaricomycotina</taxon>
        <taxon>Agaricomycetes</taxon>
        <taxon>Agaricomycetidae</taxon>
        <taxon>Agaricales</taxon>
        <taxon>Marasmiineae</taxon>
        <taxon>Omphalotaceae</taxon>
        <taxon>Gymnopus</taxon>
    </lineage>
</organism>
<dbReference type="OrthoDB" id="3182677at2759"/>
<gene>
    <name evidence="2" type="ORF">BT96DRAFT_288949</name>
</gene>
<protein>
    <recommendedName>
        <fullName evidence="1">Fungal-type protein kinase domain-containing protein</fullName>
    </recommendedName>
</protein>
<accession>A0A6A4H1F5</accession>